<accession>A0A5P3A5P9</accession>
<dbReference type="PANTHER" id="PTHR10545">
    <property type="entry name" value="DIAMINE N-ACETYLTRANSFERASE"/>
    <property type="match status" value="1"/>
</dbReference>
<dbReference type="OrthoDB" id="7995647at2"/>
<dbReference type="InterPro" id="IPR016181">
    <property type="entry name" value="Acyl_CoA_acyltransferase"/>
</dbReference>
<feature type="domain" description="N-acetyltransferase" evidence="3">
    <location>
        <begin position="2"/>
        <end position="159"/>
    </location>
</feature>
<protein>
    <submittedName>
        <fullName evidence="4">Ribosomal-protein-alanine acetyltransferase</fullName>
    </submittedName>
</protein>
<evidence type="ECO:0000256" key="1">
    <source>
        <dbReference type="ARBA" id="ARBA00022679"/>
    </source>
</evidence>
<dbReference type="GO" id="GO:0008080">
    <property type="term" value="F:N-acetyltransferase activity"/>
    <property type="evidence" value="ECO:0007669"/>
    <property type="project" value="TreeGrafter"/>
</dbReference>
<sequence>MIETRPYRPGDGAAFEPLYHGYLEHYRLGPPDGAETAQLIGHLDAGRHMSCLMAHDGARPVGFATWALTFPAGRGTALFMKELFVDPAARGQGAGRHLLAGLAEIAEAEGCVRLDWQTDGDNQGAQAFYKAIGAPRLEKLSFRVPAADLADFRRRLTRPSARP</sequence>
<evidence type="ECO:0000313" key="4">
    <source>
        <dbReference type="EMBL" id="QEW24582.1"/>
    </source>
</evidence>
<dbReference type="Pfam" id="PF00583">
    <property type="entry name" value="Acetyltransf_1"/>
    <property type="match status" value="1"/>
</dbReference>
<dbReference type="KEGG" id="rid:RIdsm_00362"/>
<dbReference type="SUPFAM" id="SSF55729">
    <property type="entry name" value="Acyl-CoA N-acyltransferases (Nat)"/>
    <property type="match status" value="1"/>
</dbReference>
<reference evidence="4 5" key="1">
    <citation type="submission" date="2018-08" db="EMBL/GenBank/DDBJ databases">
        <title>Genetic Globetrotter - A new plasmid hitch-hiking vast phylogenetic and geographic distances.</title>
        <authorList>
            <person name="Vollmers J."/>
            <person name="Petersen J."/>
        </authorList>
    </citation>
    <scope>NUCLEOTIDE SEQUENCE [LARGE SCALE GENOMIC DNA]</scope>
    <source>
        <strain evidence="4 5">DSM 26383</strain>
    </source>
</reference>
<keyword evidence="1 4" id="KW-0808">Transferase</keyword>
<dbReference type="CDD" id="cd04301">
    <property type="entry name" value="NAT_SF"/>
    <property type="match status" value="1"/>
</dbReference>
<organism evidence="4 5">
    <name type="scientific">Roseovarius indicus</name>
    <dbReference type="NCBI Taxonomy" id="540747"/>
    <lineage>
        <taxon>Bacteria</taxon>
        <taxon>Pseudomonadati</taxon>
        <taxon>Pseudomonadota</taxon>
        <taxon>Alphaproteobacteria</taxon>
        <taxon>Rhodobacterales</taxon>
        <taxon>Roseobacteraceae</taxon>
        <taxon>Roseovarius</taxon>
    </lineage>
</organism>
<dbReference type="InterPro" id="IPR051016">
    <property type="entry name" value="Diverse_Substrate_AcTransf"/>
</dbReference>
<dbReference type="AlphaFoldDB" id="A0A5P3A5P9"/>
<dbReference type="EMBL" id="CP031598">
    <property type="protein sequence ID" value="QEW24582.1"/>
    <property type="molecule type" value="Genomic_DNA"/>
</dbReference>
<dbReference type="InterPro" id="IPR000182">
    <property type="entry name" value="GNAT_dom"/>
</dbReference>
<dbReference type="Proteomes" id="UP000325785">
    <property type="component" value="Chromosome"/>
</dbReference>
<evidence type="ECO:0000259" key="3">
    <source>
        <dbReference type="PROSITE" id="PS51186"/>
    </source>
</evidence>
<dbReference type="PROSITE" id="PS51186">
    <property type="entry name" value="GNAT"/>
    <property type="match status" value="1"/>
</dbReference>
<evidence type="ECO:0000256" key="2">
    <source>
        <dbReference type="ARBA" id="ARBA00023315"/>
    </source>
</evidence>
<name>A0A5P3A5P9_9RHOB</name>
<dbReference type="RefSeq" id="WP_057816316.1">
    <property type="nucleotide sequence ID" value="NZ_CP031598.1"/>
</dbReference>
<keyword evidence="2" id="KW-0012">Acyltransferase</keyword>
<proteinExistence type="predicted"/>
<evidence type="ECO:0000313" key="5">
    <source>
        <dbReference type="Proteomes" id="UP000325785"/>
    </source>
</evidence>
<gene>
    <name evidence="4" type="ORF">RIdsm_00362</name>
</gene>
<dbReference type="Gene3D" id="3.40.630.30">
    <property type="match status" value="1"/>
</dbReference>
<dbReference type="PANTHER" id="PTHR10545:SF29">
    <property type="entry name" value="GH14572P-RELATED"/>
    <property type="match status" value="1"/>
</dbReference>